<feature type="compositionally biased region" description="Basic residues" evidence="10">
    <location>
        <begin position="348"/>
        <end position="364"/>
    </location>
</feature>
<dbReference type="InterPro" id="IPR018574">
    <property type="entry name" value="Structure-sp_endonuc_su_Slx4"/>
</dbReference>
<comment type="subcellular location">
    <subcellularLocation>
        <location evidence="1 9">Nucleus</location>
    </subcellularLocation>
</comment>
<sequence length="860" mass="94006">MASPKAFLLSPSRSSNQKPRFFRSSSPDLPAVEDILSPNAKSRPLKHGNQALVISSDEEMEINKAGNKERTEPLPVGPTPSVSTRSRTMEPDDSSLFIIEPPTTHTPEGWRHHATPPKFRAKSSSPVKDQPWKMFKSKADSPKIGIDEAMPMEFDMVEPPSAQQPTFDSSSPAIRTKSTRAEIDINEPLMLEPATVRRLDWTPPSNKTPAILPLVSPTIEGLHSPGEAQEASKSFEQILEAYKCTMDSLQQDVSMPSDEDASILRKRKLVELVTTSAAPTEPPPKVKTKAPVKQKAPKKKPRTLTDIATSAYRVPDDPESAPPVLDDSATSTTKESDAPTTKGESKAKPRKRIPKAAAKKKKKATPPPRPILLPPTEALQEVARQDFVFGTSSQLAIENSPTFLRELHAAMRHSNQTEYINLDTPLNSDGIEPPERMRLWAAAARDVDGDLFDLEMSRIIERSSQLLPVVSDDDPFGYTGVDRKTTVSAVSINGVDTSLQHESFIESADVPQHKNIEPIKLVDEDSILIGSDISTGSPIQRRIKSAAKSQSTELNDPCRDGDPQQSEHPASKPSFEWFTDAQLSKEIACYGFKAVKSRQAKISLLEQCWQGKNQLEHPGSKRTLTTSAATGGNAANNEVKTPRGRPRKNSASSPEVHEPPPSAQAPVSPSKPRGRPKKATSTTKRATASTSKGKRVSTKTAAKASTARKPKAAAAKVVVEIPDSESDSDCGMSPNPSSSPESGFSPPPAVDLSLSLMDDTDPSLALASTQDRSLSYEYITKAVQLAPRTTDPANPSWHEKMLLYDPIVLEDLTTWLNCGQLTRVGFDGEVSTMEVKQWCESKSICCLWKVNLRGKERKRY</sequence>
<proteinExistence type="inferred from homology"/>
<comment type="subunit">
    <text evidence="9">Forms a heterodimer with SLX1.</text>
</comment>
<dbReference type="Pfam" id="PF09494">
    <property type="entry name" value="Slx4"/>
    <property type="match status" value="1"/>
</dbReference>
<evidence type="ECO:0000256" key="7">
    <source>
        <dbReference type="ARBA" id="ARBA00023242"/>
    </source>
</evidence>
<keyword evidence="6 9" id="KW-0234">DNA repair</keyword>
<feature type="compositionally biased region" description="Basic residues" evidence="10">
    <location>
        <begin position="286"/>
        <end position="302"/>
    </location>
</feature>
<feature type="region of interest" description="Disordered" evidence="10">
    <location>
        <begin position="1"/>
        <end position="130"/>
    </location>
</feature>
<protein>
    <recommendedName>
        <fullName evidence="8 9">Structure-specific endonuclease subunit SLX4</fullName>
    </recommendedName>
</protein>
<feature type="compositionally biased region" description="Low complexity" evidence="10">
    <location>
        <begin position="733"/>
        <end position="744"/>
    </location>
</feature>
<comment type="similarity">
    <text evidence="2 9">Belongs to the SLX4 family.</text>
</comment>
<feature type="region of interest" description="Disordered" evidence="10">
    <location>
        <begin position="274"/>
        <end position="373"/>
    </location>
</feature>
<evidence type="ECO:0000256" key="3">
    <source>
        <dbReference type="ARBA" id="ARBA00022553"/>
    </source>
</evidence>
<feature type="compositionally biased region" description="Polar residues" evidence="10">
    <location>
        <begin position="11"/>
        <end position="27"/>
    </location>
</feature>
<evidence type="ECO:0000256" key="5">
    <source>
        <dbReference type="ARBA" id="ARBA00023172"/>
    </source>
</evidence>
<dbReference type="EMBL" id="MTYI01000054">
    <property type="protein sequence ID" value="PNP55326.1"/>
    <property type="molecule type" value="Genomic_DNA"/>
</dbReference>
<feature type="compositionally biased region" description="Low complexity" evidence="10">
    <location>
        <begin position="679"/>
        <end position="691"/>
    </location>
</feature>
<feature type="compositionally biased region" description="Basic residues" evidence="10">
    <location>
        <begin position="112"/>
        <end position="121"/>
    </location>
</feature>
<accession>A0A2K0UC37</accession>
<dbReference type="HAMAP" id="MF_03110">
    <property type="entry name" value="Endonuc_su_Slx4"/>
    <property type="match status" value="1"/>
</dbReference>
<feature type="region of interest" description="Disordered" evidence="10">
    <location>
        <begin position="539"/>
        <end position="573"/>
    </location>
</feature>
<keyword evidence="3 9" id="KW-0597">Phosphoprotein</keyword>
<evidence type="ECO:0000256" key="2">
    <source>
        <dbReference type="ARBA" id="ARBA00006661"/>
    </source>
</evidence>
<dbReference type="GO" id="GO:0006260">
    <property type="term" value="P:DNA replication"/>
    <property type="evidence" value="ECO:0007669"/>
    <property type="project" value="InterPro"/>
</dbReference>
<dbReference type="GO" id="GO:0006281">
    <property type="term" value="P:DNA repair"/>
    <property type="evidence" value="ECO:0007669"/>
    <property type="project" value="UniProtKB-UniRule"/>
</dbReference>
<dbReference type="OrthoDB" id="5349119at2759"/>
<keyword evidence="7 9" id="KW-0539">Nucleus</keyword>
<comment type="caution">
    <text evidence="11">The sequence shown here is derived from an EMBL/GenBank/DDBJ whole genome shotgun (WGS) entry which is preliminary data.</text>
</comment>
<dbReference type="SMART" id="SM00384">
    <property type="entry name" value="AT_hook"/>
    <property type="match status" value="2"/>
</dbReference>
<dbReference type="GO" id="GO:0017108">
    <property type="term" value="F:5'-flap endonuclease activity"/>
    <property type="evidence" value="ECO:0007669"/>
    <property type="project" value="InterPro"/>
</dbReference>
<dbReference type="Proteomes" id="UP000236290">
    <property type="component" value="Unassembled WGS sequence"/>
</dbReference>
<dbReference type="InterPro" id="IPR017956">
    <property type="entry name" value="AT_hook_DNA-bd_motif"/>
</dbReference>
<comment type="PTM">
    <text evidence="9">Phosphorylated in response to DNA damage.</text>
</comment>
<evidence type="ECO:0000256" key="10">
    <source>
        <dbReference type="SAM" id="MobiDB-lite"/>
    </source>
</evidence>
<dbReference type="GO" id="GO:0003677">
    <property type="term" value="F:DNA binding"/>
    <property type="evidence" value="ECO:0007669"/>
    <property type="project" value="InterPro"/>
</dbReference>
<feature type="compositionally biased region" description="Low complexity" evidence="10">
    <location>
        <begin position="623"/>
        <end position="637"/>
    </location>
</feature>
<dbReference type="GO" id="GO:0033557">
    <property type="term" value="C:Slx1-Slx4 complex"/>
    <property type="evidence" value="ECO:0007669"/>
    <property type="project" value="UniProtKB-UniRule"/>
</dbReference>
<gene>
    <name evidence="9" type="primary">SLX4</name>
    <name evidence="11" type="ORF">THARTR1_04468</name>
</gene>
<reference evidence="11 12" key="1">
    <citation type="submission" date="2017-02" db="EMBL/GenBank/DDBJ databases">
        <title>Genomes of Trichoderma spp. with biocontrol activity.</title>
        <authorList>
            <person name="Gardiner D."/>
            <person name="Kazan K."/>
            <person name="Vos C."/>
            <person name="Harvey P."/>
        </authorList>
    </citation>
    <scope>NUCLEOTIDE SEQUENCE [LARGE SCALE GENOMIC DNA]</scope>
    <source>
        <strain evidence="11 12">Tr1</strain>
    </source>
</reference>
<feature type="region of interest" description="Disordered" evidence="10">
    <location>
        <begin position="615"/>
        <end position="756"/>
    </location>
</feature>
<evidence type="ECO:0000313" key="12">
    <source>
        <dbReference type="Proteomes" id="UP000236290"/>
    </source>
</evidence>
<dbReference type="GO" id="GO:0006310">
    <property type="term" value="P:DNA recombination"/>
    <property type="evidence" value="ECO:0007669"/>
    <property type="project" value="UniProtKB-UniRule"/>
</dbReference>
<evidence type="ECO:0000256" key="1">
    <source>
        <dbReference type="ARBA" id="ARBA00004123"/>
    </source>
</evidence>
<evidence type="ECO:0000256" key="6">
    <source>
        <dbReference type="ARBA" id="ARBA00023204"/>
    </source>
</evidence>
<keyword evidence="4 9" id="KW-0227">DNA damage</keyword>
<evidence type="ECO:0000256" key="8">
    <source>
        <dbReference type="ARBA" id="ARBA00029496"/>
    </source>
</evidence>
<organism evidence="11 12">
    <name type="scientific">Trichoderma harzianum</name>
    <name type="common">Hypocrea lixii</name>
    <dbReference type="NCBI Taxonomy" id="5544"/>
    <lineage>
        <taxon>Eukaryota</taxon>
        <taxon>Fungi</taxon>
        <taxon>Dikarya</taxon>
        <taxon>Ascomycota</taxon>
        <taxon>Pezizomycotina</taxon>
        <taxon>Sordariomycetes</taxon>
        <taxon>Hypocreomycetidae</taxon>
        <taxon>Hypocreales</taxon>
        <taxon>Hypocreaceae</taxon>
        <taxon>Trichoderma</taxon>
    </lineage>
</organism>
<evidence type="ECO:0000256" key="4">
    <source>
        <dbReference type="ARBA" id="ARBA00022763"/>
    </source>
</evidence>
<name>A0A2K0UC37_TRIHA</name>
<keyword evidence="5 9" id="KW-0233">DNA recombination</keyword>
<dbReference type="InterPro" id="IPR027784">
    <property type="entry name" value="Slx4_ascomycetes"/>
</dbReference>
<dbReference type="AlphaFoldDB" id="A0A2K0UC37"/>
<evidence type="ECO:0000313" key="11">
    <source>
        <dbReference type="EMBL" id="PNP55326.1"/>
    </source>
</evidence>
<evidence type="ECO:0000256" key="9">
    <source>
        <dbReference type="HAMAP-Rule" id="MF_03110"/>
    </source>
</evidence>
<comment type="function">
    <text evidence="9">Regulatory subunit of the SLX1-SLX4 structure-specific endonuclease that resolves DNA secondary structures generated during DNA repair and recombination. Has endonuclease activity towards branched DNA substrates, introducing single-strand cuts in duplex DNA close to junctions with ss-DNA.</text>
</comment>